<protein>
    <recommendedName>
        <fullName evidence="5">Secreted protein</fullName>
    </recommendedName>
</protein>
<dbReference type="Proteomes" id="UP000595140">
    <property type="component" value="Unassembled WGS sequence"/>
</dbReference>
<accession>A0A484MP48</accession>
<proteinExistence type="predicted"/>
<name>A0A484MP48_9ASTE</name>
<feature type="region of interest" description="Disordered" evidence="1">
    <location>
        <begin position="61"/>
        <end position="80"/>
    </location>
</feature>
<evidence type="ECO:0000256" key="2">
    <source>
        <dbReference type="SAM" id="SignalP"/>
    </source>
</evidence>
<evidence type="ECO:0000256" key="1">
    <source>
        <dbReference type="SAM" id="MobiDB-lite"/>
    </source>
</evidence>
<evidence type="ECO:0000313" key="4">
    <source>
        <dbReference type="Proteomes" id="UP000595140"/>
    </source>
</evidence>
<keyword evidence="2" id="KW-0732">Signal</keyword>
<gene>
    <name evidence="3" type="ORF">CCAM_LOCUS32035</name>
</gene>
<sequence>MMAALSIILHLFFGAGSVGRARRNRVFRSTPSDPMNSERTMEMELATWVGRSSICCIHPAGEGLQEEQEDGKTIRDTLLH</sequence>
<dbReference type="EMBL" id="OOIL02004034">
    <property type="protein sequence ID" value="VFQ90259.1"/>
    <property type="molecule type" value="Genomic_DNA"/>
</dbReference>
<evidence type="ECO:0008006" key="5">
    <source>
        <dbReference type="Google" id="ProtNLM"/>
    </source>
</evidence>
<reference evidence="3 4" key="1">
    <citation type="submission" date="2018-04" db="EMBL/GenBank/DDBJ databases">
        <authorList>
            <person name="Vogel A."/>
        </authorList>
    </citation>
    <scope>NUCLEOTIDE SEQUENCE [LARGE SCALE GENOMIC DNA]</scope>
</reference>
<keyword evidence="4" id="KW-1185">Reference proteome</keyword>
<dbReference type="AlphaFoldDB" id="A0A484MP48"/>
<evidence type="ECO:0000313" key="3">
    <source>
        <dbReference type="EMBL" id="VFQ90259.1"/>
    </source>
</evidence>
<feature type="chain" id="PRO_5019761399" description="Secreted protein" evidence="2">
    <location>
        <begin position="22"/>
        <end position="80"/>
    </location>
</feature>
<organism evidence="3 4">
    <name type="scientific">Cuscuta campestris</name>
    <dbReference type="NCBI Taxonomy" id="132261"/>
    <lineage>
        <taxon>Eukaryota</taxon>
        <taxon>Viridiplantae</taxon>
        <taxon>Streptophyta</taxon>
        <taxon>Embryophyta</taxon>
        <taxon>Tracheophyta</taxon>
        <taxon>Spermatophyta</taxon>
        <taxon>Magnoliopsida</taxon>
        <taxon>eudicotyledons</taxon>
        <taxon>Gunneridae</taxon>
        <taxon>Pentapetalae</taxon>
        <taxon>asterids</taxon>
        <taxon>lamiids</taxon>
        <taxon>Solanales</taxon>
        <taxon>Convolvulaceae</taxon>
        <taxon>Cuscuteae</taxon>
        <taxon>Cuscuta</taxon>
        <taxon>Cuscuta subgen. Grammica</taxon>
        <taxon>Cuscuta sect. Cleistogrammica</taxon>
    </lineage>
</organism>
<feature type="signal peptide" evidence="2">
    <location>
        <begin position="1"/>
        <end position="21"/>
    </location>
</feature>
<feature type="compositionally biased region" description="Basic and acidic residues" evidence="1">
    <location>
        <begin position="70"/>
        <end position="80"/>
    </location>
</feature>